<dbReference type="Proteomes" id="UP000051645">
    <property type="component" value="Unassembled WGS sequence"/>
</dbReference>
<dbReference type="Proteomes" id="UP000051751">
    <property type="component" value="Unassembled WGS sequence"/>
</dbReference>
<dbReference type="EMBL" id="JQAZ01000007">
    <property type="protein sequence ID" value="KRN30342.1"/>
    <property type="molecule type" value="Genomic_DNA"/>
</dbReference>
<dbReference type="RefSeq" id="WP_057770848.1">
    <property type="nucleotide sequence ID" value="NZ_JQAT01000006.1"/>
</dbReference>
<gene>
    <name evidence="1" type="ORF">IV38_GL001906</name>
    <name evidence="2" type="ORF">IV40_GL001931</name>
</gene>
<dbReference type="PATRIC" id="fig|81857.3.peg.1931"/>
<name>A0A0R2FSG0_9LACO</name>
<reference evidence="3 4" key="1">
    <citation type="journal article" date="2015" name="Genome Announc.">
        <title>Expanding the biotechnology potential of lactobacilli through comparative genomics of 213 strains and associated genera.</title>
        <authorList>
            <person name="Sun Z."/>
            <person name="Harris H.M."/>
            <person name="McCann A."/>
            <person name="Guo C."/>
            <person name="Argimon S."/>
            <person name="Zhang W."/>
            <person name="Yang X."/>
            <person name="Jeffery I.B."/>
            <person name="Cooney J.C."/>
            <person name="Kagawa T.F."/>
            <person name="Liu W."/>
            <person name="Song Y."/>
            <person name="Salvetti E."/>
            <person name="Wrobel A."/>
            <person name="Rasinkangas P."/>
            <person name="Parkhill J."/>
            <person name="Rea M.C."/>
            <person name="O'Sullivan O."/>
            <person name="Ritari J."/>
            <person name="Douillard F.P."/>
            <person name="Paul Ross R."/>
            <person name="Yang R."/>
            <person name="Briner A.E."/>
            <person name="Felis G.E."/>
            <person name="de Vos W.M."/>
            <person name="Barrangou R."/>
            <person name="Klaenhammer T.R."/>
            <person name="Caufield P.W."/>
            <person name="Cui Y."/>
            <person name="Zhang H."/>
            <person name="O'Toole P.W."/>
        </authorList>
    </citation>
    <scope>NUCLEOTIDE SEQUENCE [LARGE SCALE GENOMIC DNA]</scope>
    <source>
        <strain evidence="1 4">ATCC BAA-66</strain>
        <strain evidence="2 3">DSM 13344</strain>
    </source>
</reference>
<dbReference type="NCBIfam" id="TIGR03711">
    <property type="entry name" value="acc_sec_asp3"/>
    <property type="match status" value="1"/>
</dbReference>
<evidence type="ECO:0008006" key="5">
    <source>
        <dbReference type="Google" id="ProtNLM"/>
    </source>
</evidence>
<dbReference type="InterPro" id="IPR022259">
    <property type="entry name" value="Acessory_Sec_prot_Asp3"/>
</dbReference>
<keyword evidence="3" id="KW-1185">Reference proteome</keyword>
<comment type="caution">
    <text evidence="1">The sequence shown here is derived from an EMBL/GenBank/DDBJ whole genome shotgun (WGS) entry which is preliminary data.</text>
</comment>
<proteinExistence type="predicted"/>
<dbReference type="AlphaFoldDB" id="A0A0R2FSG0"/>
<evidence type="ECO:0000313" key="3">
    <source>
        <dbReference type="Proteomes" id="UP000051645"/>
    </source>
</evidence>
<dbReference type="Pfam" id="PF15432">
    <property type="entry name" value="Sec-ASP3"/>
    <property type="match status" value="1"/>
</dbReference>
<dbReference type="EMBL" id="JQAT01000006">
    <property type="protein sequence ID" value="KRN27693.1"/>
    <property type="molecule type" value="Genomic_DNA"/>
</dbReference>
<dbReference type="OrthoDB" id="2042927at2"/>
<dbReference type="STRING" id="81857.IV38_GL001906"/>
<evidence type="ECO:0000313" key="2">
    <source>
        <dbReference type="EMBL" id="KRN30342.1"/>
    </source>
</evidence>
<evidence type="ECO:0000313" key="1">
    <source>
        <dbReference type="EMBL" id="KRN27693.1"/>
    </source>
</evidence>
<accession>A0A0R2FSG0</accession>
<protein>
    <recommendedName>
        <fullName evidence="5">Accessory Sec system protein Asp3</fullName>
    </recommendedName>
</protein>
<evidence type="ECO:0000313" key="4">
    <source>
        <dbReference type="Proteomes" id="UP000051751"/>
    </source>
</evidence>
<organism evidence="1 4">
    <name type="scientific">Lactobacillus selangorensis</name>
    <dbReference type="NCBI Taxonomy" id="81857"/>
    <lineage>
        <taxon>Bacteria</taxon>
        <taxon>Bacillati</taxon>
        <taxon>Bacillota</taxon>
        <taxon>Bacilli</taxon>
        <taxon>Lactobacillales</taxon>
        <taxon>Lactobacillaceae</taxon>
        <taxon>Lactobacillus</taxon>
    </lineage>
</organism>
<dbReference type="GO" id="GO:0015031">
    <property type="term" value="P:protein transport"/>
    <property type="evidence" value="ECO:0007669"/>
    <property type="project" value="InterPro"/>
</dbReference>
<sequence length="242" mass="27598">MTPIYWIRWGRKLASNYRYGTRITIQPTQNRFVDPRESPGKMVHVWMSKSRYLGGRQTADLPLLTPDLDYRFKLVGQIEPADTIHLRLTYFDADEEELDTEYFNEAGHFHYPDEARSYKMELVNLNNQVLKFTGIWLAASTVFDSFDVTTEVVNGQPVVRANSKLKTKAWQTTVIGTSDETTTMPLLPELNNLLLGVEPQVAVAAVPVDLPKQSTIRTFGRQGIGVQAMERMIQAQQEETTK</sequence>